<evidence type="ECO:0000256" key="1">
    <source>
        <dbReference type="ARBA" id="ARBA00010562"/>
    </source>
</evidence>
<dbReference type="PANTHER" id="PTHR38781:SF1">
    <property type="entry name" value="ANTITOXIN DINJ-RELATED"/>
    <property type="match status" value="1"/>
</dbReference>
<name>A0A087A4Q2_9BIFI</name>
<dbReference type="GO" id="GO:0006355">
    <property type="term" value="P:regulation of DNA-templated transcription"/>
    <property type="evidence" value="ECO:0007669"/>
    <property type="project" value="InterPro"/>
</dbReference>
<reference evidence="3 4" key="1">
    <citation type="submission" date="2014-03" db="EMBL/GenBank/DDBJ databases">
        <title>Genomics of Bifidobacteria.</title>
        <authorList>
            <person name="Ventura M."/>
            <person name="Milani C."/>
            <person name="Lugli G.A."/>
        </authorList>
    </citation>
    <scope>NUCLEOTIDE SEQUENCE [LARGE SCALE GENOMIC DNA]</scope>
    <source>
        <strain evidence="3 4">DSM 23969</strain>
    </source>
</reference>
<dbReference type="InterPro" id="IPR013321">
    <property type="entry name" value="Arc_rbn_hlx_hlx"/>
</dbReference>
<evidence type="ECO:0000256" key="2">
    <source>
        <dbReference type="ARBA" id="ARBA00022649"/>
    </source>
</evidence>
<dbReference type="Gene3D" id="1.10.1220.10">
    <property type="entry name" value="Met repressor-like"/>
    <property type="match status" value="1"/>
</dbReference>
<comment type="caution">
    <text evidence="3">The sequence shown here is derived from an EMBL/GenBank/DDBJ whole genome shotgun (WGS) entry which is preliminary data.</text>
</comment>
<sequence>MATAMVNVRLDEQTKRDMSALCDELGLSMSAAFNIFAKTMVRGHRIPFEVTADPFYSAANMRHLERSAAQMDAGMAHAHDLIEE</sequence>
<gene>
    <name evidence="3" type="ORF">BBIA_1348</name>
</gene>
<dbReference type="Proteomes" id="UP000029108">
    <property type="component" value="Unassembled WGS sequence"/>
</dbReference>
<dbReference type="Pfam" id="PF04221">
    <property type="entry name" value="RelB"/>
    <property type="match status" value="1"/>
</dbReference>
<comment type="similarity">
    <text evidence="1">Belongs to the RelB/DinJ antitoxin family.</text>
</comment>
<keyword evidence="2" id="KW-1277">Toxin-antitoxin system</keyword>
<organism evidence="3 4">
    <name type="scientific">Bifidobacterium biavatii DSM 23969</name>
    <dbReference type="NCBI Taxonomy" id="1437608"/>
    <lineage>
        <taxon>Bacteria</taxon>
        <taxon>Bacillati</taxon>
        <taxon>Actinomycetota</taxon>
        <taxon>Actinomycetes</taxon>
        <taxon>Bifidobacteriales</taxon>
        <taxon>Bifidobacteriaceae</taxon>
        <taxon>Bifidobacterium</taxon>
    </lineage>
</organism>
<proteinExistence type="inferred from homology"/>
<dbReference type="PANTHER" id="PTHR38781">
    <property type="entry name" value="ANTITOXIN DINJ-RELATED"/>
    <property type="match status" value="1"/>
</dbReference>
<dbReference type="InterPro" id="IPR007337">
    <property type="entry name" value="RelB/DinJ"/>
</dbReference>
<dbReference type="EMBL" id="JGYN01000002">
    <property type="protein sequence ID" value="KFI53752.1"/>
    <property type="molecule type" value="Genomic_DNA"/>
</dbReference>
<dbReference type="STRING" id="1437608.GCA_000771645_01621"/>
<protein>
    <submittedName>
        <fullName evidence="3">RelB/DinJ family addiction module antitoxin</fullName>
    </submittedName>
</protein>
<dbReference type="GO" id="GO:0006351">
    <property type="term" value="P:DNA-templated transcription"/>
    <property type="evidence" value="ECO:0007669"/>
    <property type="project" value="TreeGrafter"/>
</dbReference>
<keyword evidence="4" id="KW-1185">Reference proteome</keyword>
<dbReference type="AlphaFoldDB" id="A0A087A4Q2"/>
<dbReference type="NCBIfam" id="TIGR02384">
    <property type="entry name" value="RelB_DinJ"/>
    <property type="match status" value="1"/>
</dbReference>
<evidence type="ECO:0000313" key="4">
    <source>
        <dbReference type="Proteomes" id="UP000029108"/>
    </source>
</evidence>
<accession>A0A087A4Q2</accession>
<dbReference type="OrthoDB" id="9804867at2"/>
<evidence type="ECO:0000313" key="3">
    <source>
        <dbReference type="EMBL" id="KFI53752.1"/>
    </source>
</evidence>
<dbReference type="eggNOG" id="COG3077">
    <property type="taxonomic scope" value="Bacteria"/>
</dbReference>
<dbReference type="RefSeq" id="WP_033492474.1">
    <property type="nucleotide sequence ID" value="NZ_JDUU01000003.1"/>
</dbReference>